<evidence type="ECO:0000256" key="1">
    <source>
        <dbReference type="SAM" id="MobiDB-lite"/>
    </source>
</evidence>
<keyword evidence="2" id="KW-1133">Transmembrane helix</keyword>
<feature type="compositionally biased region" description="Polar residues" evidence="1">
    <location>
        <begin position="614"/>
        <end position="625"/>
    </location>
</feature>
<evidence type="ECO:0000259" key="3">
    <source>
        <dbReference type="PROSITE" id="PS50184"/>
    </source>
</evidence>
<organism evidence="4 5">
    <name type="scientific">Mesocestoides corti</name>
    <name type="common">Flatworm</name>
    <dbReference type="NCBI Taxonomy" id="53468"/>
    <lineage>
        <taxon>Eukaryota</taxon>
        <taxon>Metazoa</taxon>
        <taxon>Spiralia</taxon>
        <taxon>Lophotrochozoa</taxon>
        <taxon>Platyhelminthes</taxon>
        <taxon>Cestoda</taxon>
        <taxon>Eucestoda</taxon>
        <taxon>Cyclophyllidea</taxon>
        <taxon>Mesocestoididae</taxon>
        <taxon>Mesocestoides</taxon>
    </lineage>
</organism>
<evidence type="ECO:0000313" key="5">
    <source>
        <dbReference type="Proteomes" id="UP000267029"/>
    </source>
</evidence>
<accession>A0A3P6HV97</accession>
<dbReference type="PROSITE" id="PS50184">
    <property type="entry name" value="VWFC_2"/>
    <property type="match status" value="1"/>
</dbReference>
<keyword evidence="2" id="KW-0472">Membrane</keyword>
<feature type="region of interest" description="Disordered" evidence="1">
    <location>
        <begin position="546"/>
        <end position="578"/>
    </location>
</feature>
<evidence type="ECO:0000256" key="2">
    <source>
        <dbReference type="SAM" id="Phobius"/>
    </source>
</evidence>
<proteinExistence type="predicted"/>
<keyword evidence="2" id="KW-0812">Transmembrane</keyword>
<dbReference type="Proteomes" id="UP000267029">
    <property type="component" value="Unassembled WGS sequence"/>
</dbReference>
<dbReference type="OrthoDB" id="6265020at2759"/>
<evidence type="ECO:0000313" key="4">
    <source>
        <dbReference type="EMBL" id="VDD79166.1"/>
    </source>
</evidence>
<dbReference type="AlphaFoldDB" id="A0A3P6HV97"/>
<feature type="region of interest" description="Disordered" evidence="1">
    <location>
        <begin position="592"/>
        <end position="640"/>
    </location>
</feature>
<reference evidence="4 5" key="1">
    <citation type="submission" date="2018-10" db="EMBL/GenBank/DDBJ databases">
        <authorList>
            <consortium name="Pathogen Informatics"/>
        </authorList>
    </citation>
    <scope>NUCLEOTIDE SEQUENCE [LARGE SCALE GENOMIC DNA]</scope>
</reference>
<feature type="domain" description="VWFC" evidence="3">
    <location>
        <begin position="210"/>
        <end position="279"/>
    </location>
</feature>
<gene>
    <name evidence="4" type="ORF">MCOS_LOCUS5169</name>
</gene>
<name>A0A3P6HV97_MESCO</name>
<dbReference type="PROSITE" id="PS01208">
    <property type="entry name" value="VWFC_1"/>
    <property type="match status" value="1"/>
</dbReference>
<feature type="transmembrane region" description="Helical" evidence="2">
    <location>
        <begin position="419"/>
        <end position="445"/>
    </location>
</feature>
<sequence length="720" mass="79332">MIASCDSPVGQHGEVVIIHQQCVDQRCQCINGNWFCIDTCTPLEEMKCPPEERIFWDPFCCPRCKGKHEITVFEIALIQAFKTDIFYVDQDKPFSASSHTNRTLPVGEKSCTVTVATVNWLDKVPNRKGLPRFVSIFTPEGEEEILSEAHQPQILRPSMYEDDEANRNEEKTSIITVSPAQHLVTHAGRCVCTDGELRCFRPGPGIWHDTDCYYSHGQHGRYYAKGEHWKSYNDECSDCYCLEGRKYTCSRTPCSSLFLCPSGKVPVFAPGDCCPSTCEDKKQVADEENSYQLPDQAFIRRVPESAQNSSDSPVAISSGGKCRPLGALVSSHNATSNVMLPSNSLVIIRRTCVSLKCVCSSEGNWVCGDYCIPCHGLPTLDGAATSLIDPVNLRTSDGCCPKCSATADREETLNFGDRYSVAITCFLALLVLTPLFVITSCCICLRYRRKLKKLRATEPKQAKFLLESGLPTHSAQSSLAVPLTISTNAEGPSTQTSLDKEPVVLSRRDSMHHPLLPTAKITDTPLSQIKFWQLSASHTCLTEVHNAPASASSEQNRSRIFEDSTPPNSPLTSSDHILKTDHDSDVSLTRQAGDATTCTSSPVSSSSPQLGKAGSTTSVGAQDTLTWRPRLRRSSTQPRTHFFPHAWKAMISKSAATTPMRDHETTPFFDTRNTSPPNLPIPEDLYELEEQCQSPPTPNSHDDHAQNSMAIDLAAISEVV</sequence>
<dbReference type="EMBL" id="UXSR01005183">
    <property type="protein sequence ID" value="VDD79166.1"/>
    <property type="molecule type" value="Genomic_DNA"/>
</dbReference>
<dbReference type="InterPro" id="IPR001007">
    <property type="entry name" value="VWF_dom"/>
</dbReference>
<dbReference type="SUPFAM" id="SSF57603">
    <property type="entry name" value="FnI-like domain"/>
    <property type="match status" value="1"/>
</dbReference>
<protein>
    <recommendedName>
        <fullName evidence="3">VWFC domain-containing protein</fullName>
    </recommendedName>
</protein>
<dbReference type="SMART" id="SM00214">
    <property type="entry name" value="VWC"/>
    <property type="match status" value="1"/>
</dbReference>
<keyword evidence="5" id="KW-1185">Reference proteome</keyword>